<dbReference type="GO" id="GO:0008270">
    <property type="term" value="F:zinc ion binding"/>
    <property type="evidence" value="ECO:0007669"/>
    <property type="project" value="UniProtKB-KW"/>
</dbReference>
<evidence type="ECO:0000259" key="3">
    <source>
        <dbReference type="PROSITE" id="PS50089"/>
    </source>
</evidence>
<dbReference type="Pfam" id="PF13920">
    <property type="entry name" value="zf-C3HC4_3"/>
    <property type="match status" value="1"/>
</dbReference>
<dbReference type="EMBL" id="BDRX01000030">
    <property type="protein sequence ID" value="GBF92262.1"/>
    <property type="molecule type" value="Genomic_DNA"/>
</dbReference>
<evidence type="ECO:0000256" key="1">
    <source>
        <dbReference type="PROSITE-ProRule" id="PRU00175"/>
    </source>
</evidence>
<reference evidence="4 5" key="1">
    <citation type="journal article" date="2018" name="Sci. Rep.">
        <title>Raphidocelis subcapitata (=Pseudokirchneriella subcapitata) provides an insight into genome evolution and environmental adaptations in the Sphaeropleales.</title>
        <authorList>
            <person name="Suzuki S."/>
            <person name="Yamaguchi H."/>
            <person name="Nakajima N."/>
            <person name="Kawachi M."/>
        </authorList>
    </citation>
    <scope>NUCLEOTIDE SEQUENCE [LARGE SCALE GENOMIC DNA]</scope>
    <source>
        <strain evidence="4 5">NIES-35</strain>
    </source>
</reference>
<dbReference type="Gene3D" id="3.30.40.10">
    <property type="entry name" value="Zinc/RING finger domain, C3HC4 (zinc finger)"/>
    <property type="match status" value="1"/>
</dbReference>
<dbReference type="OrthoDB" id="3045089at2759"/>
<gene>
    <name evidence="4" type="ORF">Rsub_05345</name>
</gene>
<organism evidence="4 5">
    <name type="scientific">Raphidocelis subcapitata</name>
    <dbReference type="NCBI Taxonomy" id="307507"/>
    <lineage>
        <taxon>Eukaryota</taxon>
        <taxon>Viridiplantae</taxon>
        <taxon>Chlorophyta</taxon>
        <taxon>core chlorophytes</taxon>
        <taxon>Chlorophyceae</taxon>
        <taxon>CS clade</taxon>
        <taxon>Sphaeropleales</taxon>
        <taxon>Selenastraceae</taxon>
        <taxon>Raphidocelis</taxon>
    </lineage>
</organism>
<keyword evidence="1" id="KW-0479">Metal-binding</keyword>
<feature type="domain" description="RING-type" evidence="3">
    <location>
        <begin position="155"/>
        <end position="201"/>
    </location>
</feature>
<name>A0A2V0P012_9CHLO</name>
<dbReference type="InParanoid" id="A0A2V0P012"/>
<dbReference type="InterPro" id="IPR001841">
    <property type="entry name" value="Znf_RING"/>
</dbReference>
<dbReference type="Proteomes" id="UP000247498">
    <property type="component" value="Unassembled WGS sequence"/>
</dbReference>
<comment type="caution">
    <text evidence="4">The sequence shown here is derived from an EMBL/GenBank/DDBJ whole genome shotgun (WGS) entry which is preliminary data.</text>
</comment>
<feature type="compositionally biased region" description="Low complexity" evidence="2">
    <location>
        <begin position="64"/>
        <end position="88"/>
    </location>
</feature>
<protein>
    <recommendedName>
        <fullName evidence="3">RING-type domain-containing protein</fullName>
    </recommendedName>
</protein>
<feature type="region of interest" description="Disordered" evidence="2">
    <location>
        <begin position="44"/>
        <end position="120"/>
    </location>
</feature>
<sequence>MREPGTKRRGRAAPGHAGSGISAAASLASASAVRGAHAPSTYALAAARAPASRATPSMAPPPARLAAPLAAQRPAGTRAAPGAAVAQQEAEEAAGWRVVGPRGARRKAAPGSRVGPGTAAVAPPARITVATPPLQDDQCLPGGGEAAQEDEAQLCDTCCEAPANAVMVPCGHRGLQCWACAERWRKVAATKPGGPTCPLCRALLREVKRAF</sequence>
<keyword evidence="5" id="KW-1185">Reference proteome</keyword>
<evidence type="ECO:0000313" key="4">
    <source>
        <dbReference type="EMBL" id="GBF92262.1"/>
    </source>
</evidence>
<feature type="compositionally biased region" description="Low complexity" evidence="2">
    <location>
        <begin position="44"/>
        <end position="57"/>
    </location>
</feature>
<dbReference type="STRING" id="307507.A0A2V0P012"/>
<dbReference type="SUPFAM" id="SSF57850">
    <property type="entry name" value="RING/U-box"/>
    <property type="match status" value="1"/>
</dbReference>
<accession>A0A2V0P012</accession>
<feature type="region of interest" description="Disordered" evidence="2">
    <location>
        <begin position="1"/>
        <end position="32"/>
    </location>
</feature>
<keyword evidence="1" id="KW-0862">Zinc</keyword>
<dbReference type="InterPro" id="IPR013083">
    <property type="entry name" value="Znf_RING/FYVE/PHD"/>
</dbReference>
<proteinExistence type="predicted"/>
<dbReference type="PROSITE" id="PS50089">
    <property type="entry name" value="ZF_RING_2"/>
    <property type="match status" value="1"/>
</dbReference>
<evidence type="ECO:0000313" key="5">
    <source>
        <dbReference type="Proteomes" id="UP000247498"/>
    </source>
</evidence>
<evidence type="ECO:0000256" key="2">
    <source>
        <dbReference type="SAM" id="MobiDB-lite"/>
    </source>
</evidence>
<dbReference type="AlphaFoldDB" id="A0A2V0P012"/>
<feature type="compositionally biased region" description="Low complexity" evidence="2">
    <location>
        <begin position="12"/>
        <end position="32"/>
    </location>
</feature>
<keyword evidence="1" id="KW-0863">Zinc-finger</keyword>